<dbReference type="SUPFAM" id="SSF51735">
    <property type="entry name" value="NAD(P)-binding Rossmann-fold domains"/>
    <property type="match status" value="1"/>
</dbReference>
<dbReference type="InterPro" id="IPR036291">
    <property type="entry name" value="NAD(P)-bd_dom_sf"/>
</dbReference>
<protein>
    <submittedName>
        <fullName evidence="1">Epimerase</fullName>
        <ecNumber evidence="1">1.1.1.-</ecNumber>
    </submittedName>
</protein>
<evidence type="ECO:0000313" key="1">
    <source>
        <dbReference type="EMBL" id="MFD2550026.1"/>
    </source>
</evidence>
<dbReference type="RefSeq" id="WP_380906436.1">
    <property type="nucleotide sequence ID" value="NZ_JBHUEG010000018.1"/>
</dbReference>
<name>A0ABW5KQK4_9SPHI</name>
<keyword evidence="1" id="KW-0560">Oxidoreductase</keyword>
<proteinExistence type="predicted"/>
<dbReference type="Gene3D" id="3.40.50.720">
    <property type="entry name" value="NAD(P)-binding Rossmann-like Domain"/>
    <property type="match status" value="1"/>
</dbReference>
<keyword evidence="2" id="KW-1185">Reference proteome</keyword>
<dbReference type="PANTHER" id="PTHR11092">
    <property type="entry name" value="SUGAR NUCLEOTIDE EPIMERASE RELATED"/>
    <property type="match status" value="1"/>
</dbReference>
<dbReference type="GO" id="GO:0016491">
    <property type="term" value="F:oxidoreductase activity"/>
    <property type="evidence" value="ECO:0007669"/>
    <property type="project" value="UniProtKB-KW"/>
</dbReference>
<dbReference type="EC" id="1.1.1.-" evidence="1"/>
<dbReference type="Proteomes" id="UP001597545">
    <property type="component" value="Unassembled WGS sequence"/>
</dbReference>
<dbReference type="EMBL" id="JBHULR010000021">
    <property type="protein sequence ID" value="MFD2550026.1"/>
    <property type="molecule type" value="Genomic_DNA"/>
</dbReference>
<accession>A0ABW5KQK4</accession>
<reference evidence="2" key="1">
    <citation type="journal article" date="2019" name="Int. J. Syst. Evol. Microbiol.">
        <title>The Global Catalogue of Microorganisms (GCM) 10K type strain sequencing project: providing services to taxonomists for standard genome sequencing and annotation.</title>
        <authorList>
            <consortium name="The Broad Institute Genomics Platform"/>
            <consortium name="The Broad Institute Genome Sequencing Center for Infectious Disease"/>
            <person name="Wu L."/>
            <person name="Ma J."/>
        </authorList>
    </citation>
    <scope>NUCLEOTIDE SEQUENCE [LARGE SCALE GENOMIC DNA]</scope>
    <source>
        <strain evidence="2">KCTC 42662</strain>
    </source>
</reference>
<evidence type="ECO:0000313" key="2">
    <source>
        <dbReference type="Proteomes" id="UP001597545"/>
    </source>
</evidence>
<organism evidence="1 2">
    <name type="scientific">Sphingobacterium suaedae</name>
    <dbReference type="NCBI Taxonomy" id="1686402"/>
    <lineage>
        <taxon>Bacteria</taxon>
        <taxon>Pseudomonadati</taxon>
        <taxon>Bacteroidota</taxon>
        <taxon>Sphingobacteriia</taxon>
        <taxon>Sphingobacteriales</taxon>
        <taxon>Sphingobacteriaceae</taxon>
        <taxon>Sphingobacterium</taxon>
    </lineage>
</organism>
<sequence length="306" mass="33806">MKKVVLAGGSGNLGRLLIPSFVEKGYRVVVLSRSIHNSDQLSVDYVQWDGEHAGAWSTVLEGADVLINLSGESVNTRFTAENKKRLEDSRLLPTKALGRAIKGLVNPPISWINFSGISLFQDSYGMHDEQSTRYGSGFLADLTRHWEDVFGTIPAPLTKKIVLRLSPVLMKSSGIFAELYPLAKWGLGGKVGSGEQFISWIHAADFVRIIHFLIDQKQATRSFYHACSPNPVTNAVFMKELRQSAGMYFGLPLPTLLAQMGAVVKGVDPSLVFGSTEATTKYLLDDGFEFKYAYIHDAFRQLIKST</sequence>
<dbReference type="PANTHER" id="PTHR11092:SF0">
    <property type="entry name" value="EPIMERASE FAMILY PROTEIN SDR39U1"/>
    <property type="match status" value="1"/>
</dbReference>
<comment type="caution">
    <text evidence="1">The sequence shown here is derived from an EMBL/GenBank/DDBJ whole genome shotgun (WGS) entry which is preliminary data.</text>
</comment>
<gene>
    <name evidence="1" type="ORF">ACFSR5_20435</name>
</gene>